<dbReference type="Proteomes" id="UP000269396">
    <property type="component" value="Unassembled WGS sequence"/>
</dbReference>
<dbReference type="GO" id="GO:0003779">
    <property type="term" value="F:actin binding"/>
    <property type="evidence" value="ECO:0007669"/>
    <property type="project" value="InterPro"/>
</dbReference>
<evidence type="ECO:0000256" key="1">
    <source>
        <dbReference type="ARBA" id="ARBA00004496"/>
    </source>
</evidence>
<keyword evidence="2" id="KW-0963">Cytoplasm</keyword>
<dbReference type="Gene3D" id="1.20.1420.10">
    <property type="entry name" value="Talin, central domain"/>
    <property type="match status" value="2"/>
</dbReference>
<organism evidence="4 5">
    <name type="scientific">Schistosoma mattheei</name>
    <dbReference type="NCBI Taxonomy" id="31246"/>
    <lineage>
        <taxon>Eukaryota</taxon>
        <taxon>Metazoa</taxon>
        <taxon>Spiralia</taxon>
        <taxon>Lophotrochozoa</taxon>
        <taxon>Platyhelminthes</taxon>
        <taxon>Trematoda</taxon>
        <taxon>Digenea</taxon>
        <taxon>Strigeidida</taxon>
        <taxon>Schistosomatoidea</taxon>
        <taxon>Schistosomatidae</taxon>
        <taxon>Schistosoma</taxon>
    </lineage>
</organism>
<dbReference type="InterPro" id="IPR002558">
    <property type="entry name" value="ILWEQ_dom"/>
</dbReference>
<dbReference type="STRING" id="31246.A0A183P0S5"/>
<feature type="region of interest" description="Disordered" evidence="3">
    <location>
        <begin position="112"/>
        <end position="132"/>
    </location>
</feature>
<evidence type="ECO:0000256" key="2">
    <source>
        <dbReference type="ARBA" id="ARBA00022490"/>
    </source>
</evidence>
<name>A0A183P0S5_9TREM</name>
<comment type="subcellular location">
    <subcellularLocation>
        <location evidence="1">Cytoplasm</location>
    </subcellularLocation>
</comment>
<dbReference type="GO" id="GO:0005925">
    <property type="term" value="C:focal adhesion"/>
    <property type="evidence" value="ECO:0007669"/>
    <property type="project" value="TreeGrafter"/>
</dbReference>
<dbReference type="GO" id="GO:0098609">
    <property type="term" value="P:cell-cell adhesion"/>
    <property type="evidence" value="ECO:0007669"/>
    <property type="project" value="TreeGrafter"/>
</dbReference>
<accession>A0A183P0S5</accession>
<dbReference type="SUPFAM" id="SSF109885">
    <property type="entry name" value="I/LWEQ domain"/>
    <property type="match status" value="1"/>
</dbReference>
<keyword evidence="5" id="KW-1185">Reference proteome</keyword>
<evidence type="ECO:0000313" key="5">
    <source>
        <dbReference type="Proteomes" id="UP000269396"/>
    </source>
</evidence>
<dbReference type="InterPro" id="IPR035964">
    <property type="entry name" value="I/LWEQ_dom_sf"/>
</dbReference>
<dbReference type="Gene3D" id="1.20.1410.10">
    <property type="entry name" value="I/LWEQ domain"/>
    <property type="match status" value="1"/>
</dbReference>
<protein>
    <submittedName>
        <fullName evidence="4">Uncharacterized protein</fullName>
    </submittedName>
</protein>
<proteinExistence type="predicted"/>
<dbReference type="GO" id="GO:0005886">
    <property type="term" value="C:plasma membrane"/>
    <property type="evidence" value="ECO:0007669"/>
    <property type="project" value="TreeGrafter"/>
</dbReference>
<dbReference type="Pfam" id="PF01608">
    <property type="entry name" value="I_LWEQ"/>
    <property type="match status" value="1"/>
</dbReference>
<dbReference type="AlphaFoldDB" id="A0A183P0S5"/>
<evidence type="ECO:0000313" key="4">
    <source>
        <dbReference type="EMBL" id="VDP42261.1"/>
    </source>
</evidence>
<reference evidence="4 5" key="1">
    <citation type="submission" date="2018-11" db="EMBL/GenBank/DDBJ databases">
        <authorList>
            <consortium name="Pathogen Informatics"/>
        </authorList>
    </citation>
    <scope>NUCLEOTIDE SEQUENCE [LARGE SCALE GENOMIC DNA]</scope>
    <source>
        <strain>Denwood</strain>
        <strain evidence="5">Zambia</strain>
    </source>
</reference>
<dbReference type="GO" id="GO:0005178">
    <property type="term" value="F:integrin binding"/>
    <property type="evidence" value="ECO:0007669"/>
    <property type="project" value="TreeGrafter"/>
</dbReference>
<dbReference type="PANTHER" id="PTHR19981">
    <property type="entry name" value="TALIN"/>
    <property type="match status" value="1"/>
</dbReference>
<dbReference type="GO" id="GO:0005737">
    <property type="term" value="C:cytoplasm"/>
    <property type="evidence" value="ECO:0007669"/>
    <property type="project" value="UniProtKB-SubCell"/>
</dbReference>
<evidence type="ECO:0000256" key="3">
    <source>
        <dbReference type="SAM" id="MobiDB-lite"/>
    </source>
</evidence>
<dbReference type="GO" id="GO:0030036">
    <property type="term" value="P:actin cytoskeleton organization"/>
    <property type="evidence" value="ECO:0007669"/>
    <property type="project" value="TreeGrafter"/>
</dbReference>
<gene>
    <name evidence="4" type="ORF">SMTD_LOCUS7961</name>
</gene>
<sequence>MSWYALKYSWTLLNFRYLFNCAIFVKVDLLTSSRAIATALRSVFLSAGKVQGRPSLDPVYDEVRSNAQVVISNVGQLLQTLKSVEEDERRGIRSLELAANYCREQAKLLPSSKDPEGLLTPNSSRKSGPRSISVASGSSSLIARYLAPDDLARAAGGPVQSAVSKAILANNTQIQGDIVQTSSATRDAVTDLVAAAKCLLRYSDIPPETRSSCAIVTRELAEEFAVLLDALKNGLCIPRKSDPENVSKIARRIADISHSLINLVDSLRGKFIYYIFIEFVFKGPRLIMYFRASSPEWRDVAEKFIGRHVAYHHHYVSNYALGGDSKSSHKSIFIRPTCYPLQLLSDQTTEQTMNDEAECRIVDAINQLNSSLEKCSADNKLAQSLLVTARSVAVSVQNLIKTARTVISAPPSDAVDRARTAEGASQKSTSSAALWRTELNVSLATQHLCQLSKLCSETVPSTTSKKLENSTGELSGGLILSRERLLAAVRQVATAGAQLLLAAKLRKEALMSADIRKLKTAGQAVKESTDLLAETVQRGDTVSSSSTSPRIEITWPTYTNQALLQGIHTKARIQSQQMELEALESHLASLKQSS</sequence>
<dbReference type="EMBL" id="UZAL01028588">
    <property type="protein sequence ID" value="VDP42261.1"/>
    <property type="molecule type" value="Genomic_DNA"/>
</dbReference>
<dbReference type="PANTHER" id="PTHR19981:SF1">
    <property type="entry name" value="RHEA, ISOFORM B"/>
    <property type="match status" value="1"/>
</dbReference>